<evidence type="ECO:0000313" key="17">
    <source>
        <dbReference type="EMBL" id="KAH9517824.1"/>
    </source>
</evidence>
<dbReference type="FunFam" id="3.40.50.1000:FF:000068">
    <property type="entry name" value="Cation-transporting ATPase"/>
    <property type="match status" value="1"/>
</dbReference>
<keyword evidence="7 13" id="KW-0067">ATP-binding</keyword>
<feature type="transmembrane region" description="Helical" evidence="13">
    <location>
        <begin position="367"/>
        <end position="388"/>
    </location>
</feature>
<name>A0A922HZZ3_DERFA</name>
<dbReference type="Gene3D" id="1.20.1110.10">
    <property type="entry name" value="Calcium-transporting ATPase, transmembrane domain"/>
    <property type="match status" value="1"/>
</dbReference>
<feature type="transmembrane region" description="Helical" evidence="13">
    <location>
        <begin position="174"/>
        <end position="191"/>
    </location>
</feature>
<evidence type="ECO:0000256" key="8">
    <source>
        <dbReference type="ARBA" id="ARBA00022842"/>
    </source>
</evidence>
<dbReference type="GO" id="GO:0006874">
    <property type="term" value="P:intracellular calcium ion homeostasis"/>
    <property type="evidence" value="ECO:0007669"/>
    <property type="project" value="TreeGrafter"/>
</dbReference>
<reference evidence="17" key="2">
    <citation type="journal article" date="2022" name="Res Sq">
        <title>Comparative Genomics Reveals Insights into the Divergent Evolution of Astigmatic Mites and Household Pest Adaptations.</title>
        <authorList>
            <person name="Xiong Q."/>
            <person name="Wan A.T.-Y."/>
            <person name="Liu X.-Y."/>
            <person name="Fung C.S.-H."/>
            <person name="Xiao X."/>
            <person name="Malainual N."/>
            <person name="Hou J."/>
            <person name="Wang L."/>
            <person name="Wang M."/>
            <person name="Yang K."/>
            <person name="Cui Y."/>
            <person name="Leung E."/>
            <person name="Nong W."/>
            <person name="Shin S.-K."/>
            <person name="Au S."/>
            <person name="Jeong K.Y."/>
            <person name="Chew F.T."/>
            <person name="Hui J."/>
            <person name="Leung T.F."/>
            <person name="Tungtrongchitr A."/>
            <person name="Zhong N."/>
            <person name="Liu Z."/>
            <person name="Tsui S."/>
        </authorList>
    </citation>
    <scope>NUCLEOTIDE SEQUENCE</scope>
    <source>
        <strain evidence="17">Derf</strain>
        <tissue evidence="17">Whole organism</tissue>
    </source>
</reference>
<feature type="transmembrane region" description="Helical" evidence="13">
    <location>
        <begin position="933"/>
        <end position="954"/>
    </location>
</feature>
<evidence type="ECO:0000256" key="2">
    <source>
        <dbReference type="ARBA" id="ARBA00006000"/>
    </source>
</evidence>
<dbReference type="PROSITE" id="PS00154">
    <property type="entry name" value="ATPASE_E1_E2"/>
    <property type="match status" value="1"/>
</dbReference>
<keyword evidence="9 13" id="KW-1278">Translocase</keyword>
<organism evidence="17 18">
    <name type="scientific">Dermatophagoides farinae</name>
    <name type="common">American house dust mite</name>
    <dbReference type="NCBI Taxonomy" id="6954"/>
    <lineage>
        <taxon>Eukaryota</taxon>
        <taxon>Metazoa</taxon>
        <taxon>Ecdysozoa</taxon>
        <taxon>Arthropoda</taxon>
        <taxon>Chelicerata</taxon>
        <taxon>Arachnida</taxon>
        <taxon>Acari</taxon>
        <taxon>Acariformes</taxon>
        <taxon>Sarcoptiformes</taxon>
        <taxon>Astigmata</taxon>
        <taxon>Psoroptidia</taxon>
        <taxon>Analgoidea</taxon>
        <taxon>Pyroglyphidae</taxon>
        <taxon>Dermatophagoidinae</taxon>
        <taxon>Dermatophagoides</taxon>
    </lineage>
</organism>
<evidence type="ECO:0000256" key="11">
    <source>
        <dbReference type="ARBA" id="ARBA00023136"/>
    </source>
</evidence>
<dbReference type="InterPro" id="IPR059000">
    <property type="entry name" value="ATPase_P-type_domA"/>
</dbReference>
<dbReference type="SFLD" id="SFLDF00027">
    <property type="entry name" value="p-type_atpase"/>
    <property type="match status" value="1"/>
</dbReference>
<evidence type="ECO:0000256" key="10">
    <source>
        <dbReference type="ARBA" id="ARBA00022989"/>
    </source>
</evidence>
<feature type="transmembrane region" description="Helical" evidence="13">
    <location>
        <begin position="1003"/>
        <end position="1020"/>
    </location>
</feature>
<dbReference type="InterPro" id="IPR023298">
    <property type="entry name" value="ATPase_P-typ_TM_dom_sf"/>
</dbReference>
<evidence type="ECO:0000256" key="4">
    <source>
        <dbReference type="ARBA" id="ARBA00022692"/>
    </source>
</evidence>
<feature type="transmembrane region" description="Helical" evidence="13">
    <location>
        <begin position="854"/>
        <end position="871"/>
    </location>
</feature>
<feature type="domain" description="P-type ATPase A" evidence="15">
    <location>
        <begin position="230"/>
        <end position="353"/>
    </location>
</feature>
<evidence type="ECO:0000259" key="15">
    <source>
        <dbReference type="Pfam" id="PF00122"/>
    </source>
</evidence>
<comment type="catalytic activity">
    <reaction evidence="12 13">
        <text>ATP + H2O = ADP + phosphate + H(+)</text>
        <dbReference type="Rhea" id="RHEA:13065"/>
        <dbReference type="ChEBI" id="CHEBI:15377"/>
        <dbReference type="ChEBI" id="CHEBI:15378"/>
        <dbReference type="ChEBI" id="CHEBI:30616"/>
        <dbReference type="ChEBI" id="CHEBI:43474"/>
        <dbReference type="ChEBI" id="CHEBI:456216"/>
    </reaction>
</comment>
<dbReference type="SUPFAM" id="SSF56784">
    <property type="entry name" value="HAD-like"/>
    <property type="match status" value="1"/>
</dbReference>
<dbReference type="SUPFAM" id="SSF81653">
    <property type="entry name" value="Calcium ATPase, transduction domain A"/>
    <property type="match status" value="1"/>
</dbReference>
<dbReference type="Proteomes" id="UP000790347">
    <property type="component" value="Unassembled WGS sequence"/>
</dbReference>
<keyword evidence="11 13" id="KW-0472">Membrane</keyword>
<dbReference type="Pfam" id="PF00122">
    <property type="entry name" value="E1-E2_ATPase"/>
    <property type="match status" value="1"/>
</dbReference>
<feature type="region of interest" description="Disordered" evidence="14">
    <location>
        <begin position="1"/>
        <end position="20"/>
    </location>
</feature>
<dbReference type="InterPro" id="IPR023214">
    <property type="entry name" value="HAD_sf"/>
</dbReference>
<dbReference type="SUPFAM" id="SSF81665">
    <property type="entry name" value="Calcium ATPase, transmembrane domain M"/>
    <property type="match status" value="1"/>
</dbReference>
<dbReference type="SUPFAM" id="SSF81660">
    <property type="entry name" value="Metal cation-transporting ATPase, ATP-binding domain N"/>
    <property type="match status" value="1"/>
</dbReference>
<dbReference type="InterPro" id="IPR006544">
    <property type="entry name" value="P-type_TPase_V"/>
</dbReference>
<sequence length="1109" mass="126168">MLDSKRGIDQQQQQHHDRMNVGEEDELQLQGFTNSLWKTIIIGMAVFASGGLIAILMLLKPAIRIRLTKKRCSLDKAQILVLKDKYGDEFVEQMHVMPNLSYRYFMHKKIKYIWTDEYEHFKKLKGLDQEKCSVLYSQVEGASSTEAAKKLNLFGRNSIDIEVLPIWRLTFNEITGPFYLYQFFIICVWLIQDYYQFAACIFILSTVSVAMHVWQTRKQSIALRKKVHSTSMVTVIRDSISVQKNSTELIPGDVIVLPKHSSNIHYMMECDAVLMTGSCIMDESMLTGESLPVPKVPLVDNPTSIYSSSIHKSNTLFSGTKLLNVYSKENIDVMAVVVRTGFSTTKGELARSILYPMQMNNNIKRQMIKMSIIFVFLIGIPSFIYTYYALSRFDFATTSIMIIVLDVGTFLIPPVLPAVLTSVNVHAQRRLKKKGIFCLNSQAIACAGEIDTMCFDKTGTLTEDTIDFAGIVPILNRKFQSILIDMKCLPADSIIVKTMASCHSLVEYKGNIEGDDLDLKLFSASEWTFVQDMDDLNKTFGKIPERIVTNTFSGTNYQLIGIMKQYPFESFLQRMLVIIKDVKENRLMAIVKGAPEVQGFRVLATASKIMDTMDMDECLEMSRSLLESDMTFNGFYLFKNKLKPSSEDIIKELMDANIRCVMATGDNILTALAVAQECNMVNKCDAIIRVKAITNKLLPNQISIHYDYVKYPDFMIMNNNDDDVEANEINEQKFNYHIAIDGESYNIIRNSKPSLIDRIIHKGTIFARMTPDQKKSLITILRKQDHNVGMCGDGANDCGALRAADAGIALSVAEASVASPFTYKNKDISCVPSLIKEGRCTLVSVFGTFKYQSAYCFILLGAALILFWHGFRPSDGTYVFVDVIMNILPPMVFATTYPYPKLSQTNAYTKFIEFYSTNVISEDIIEQPVHNQIAYAIFSANTMSYVIAAIVFAPGPPYRLGFFSNKIYICMVLINFSLSLLMSLIAPEWFIDFLQFIPLPFDFRLTILFICLLNFILSFILERYFWYGLMANYLLPWIRMKFRIKSKKKYRILNEQIVQDNWPFEHLIDDDFIHNGQSITATNTTTITTTNVITGDDRLKMPKSSSFNF</sequence>
<comment type="similarity">
    <text evidence="2 13">Belongs to the cation transport ATPase (P-type) (TC 3.A.3) family. Type V subfamily.</text>
</comment>
<feature type="transmembrane region" description="Helical" evidence="13">
    <location>
        <begin position="197"/>
        <end position="214"/>
    </location>
</feature>
<dbReference type="SFLD" id="SFLDG00002">
    <property type="entry name" value="C1.7:_P-type_atpase_like"/>
    <property type="match status" value="1"/>
</dbReference>
<dbReference type="AlphaFoldDB" id="A0A922HZZ3"/>
<evidence type="ECO:0000256" key="14">
    <source>
        <dbReference type="SAM" id="MobiDB-lite"/>
    </source>
</evidence>
<evidence type="ECO:0000256" key="3">
    <source>
        <dbReference type="ARBA" id="ARBA00022553"/>
    </source>
</evidence>
<evidence type="ECO:0000259" key="16">
    <source>
        <dbReference type="Pfam" id="PF12409"/>
    </source>
</evidence>
<dbReference type="GO" id="GO:0016020">
    <property type="term" value="C:membrane"/>
    <property type="evidence" value="ECO:0007669"/>
    <property type="project" value="UniProtKB-SubCell"/>
</dbReference>
<dbReference type="InterPro" id="IPR047819">
    <property type="entry name" value="P5A-ATPase_N"/>
</dbReference>
<dbReference type="InterPro" id="IPR044492">
    <property type="entry name" value="P_typ_ATPase_HD_dom"/>
</dbReference>
<evidence type="ECO:0000256" key="7">
    <source>
        <dbReference type="ARBA" id="ARBA00022840"/>
    </source>
</evidence>
<dbReference type="InterPro" id="IPR001757">
    <property type="entry name" value="P_typ_ATPase"/>
</dbReference>
<dbReference type="PRINTS" id="PR00119">
    <property type="entry name" value="CATATPASE"/>
</dbReference>
<dbReference type="NCBIfam" id="TIGR01657">
    <property type="entry name" value="P-ATPase-V"/>
    <property type="match status" value="1"/>
</dbReference>
<dbReference type="SFLD" id="SFLDS00003">
    <property type="entry name" value="Haloacid_Dehalogenase"/>
    <property type="match status" value="1"/>
</dbReference>
<dbReference type="GO" id="GO:0140358">
    <property type="term" value="F:P-type transmembrane transporter activity"/>
    <property type="evidence" value="ECO:0007669"/>
    <property type="project" value="InterPro"/>
</dbReference>
<dbReference type="Gene3D" id="3.40.50.1000">
    <property type="entry name" value="HAD superfamily/HAD-like"/>
    <property type="match status" value="2"/>
</dbReference>
<evidence type="ECO:0000256" key="5">
    <source>
        <dbReference type="ARBA" id="ARBA00022723"/>
    </source>
</evidence>
<feature type="transmembrane region" description="Helical" evidence="13">
    <location>
        <begin position="966"/>
        <end position="991"/>
    </location>
</feature>
<dbReference type="EC" id="7.2.2.-" evidence="13"/>
<comment type="subcellular location">
    <subcellularLocation>
        <location evidence="1 13">Membrane</location>
        <topology evidence="1 13">Multi-pass membrane protein</topology>
    </subcellularLocation>
</comment>
<dbReference type="PANTHER" id="PTHR45630:SF8">
    <property type="entry name" value="CATION-TRANSPORTING ATPASE"/>
    <property type="match status" value="1"/>
</dbReference>
<dbReference type="GO" id="GO:0015203">
    <property type="term" value="F:polyamine transmembrane transporter activity"/>
    <property type="evidence" value="ECO:0007669"/>
    <property type="project" value="TreeGrafter"/>
</dbReference>
<feature type="transmembrane region" description="Helical" evidence="13">
    <location>
        <begin position="400"/>
        <end position="425"/>
    </location>
</feature>
<keyword evidence="18" id="KW-1185">Reference proteome</keyword>
<dbReference type="GO" id="GO:0046872">
    <property type="term" value="F:metal ion binding"/>
    <property type="evidence" value="ECO:0007669"/>
    <property type="project" value="UniProtKB-UniRule"/>
</dbReference>
<keyword evidence="8 13" id="KW-0460">Magnesium</keyword>
<keyword evidence="5 13" id="KW-0479">Metal-binding</keyword>
<keyword evidence="6 13" id="KW-0547">Nucleotide-binding</keyword>
<feature type="transmembrane region" description="Helical" evidence="13">
    <location>
        <begin position="36"/>
        <end position="59"/>
    </location>
</feature>
<feature type="domain" description="P5B-type ATPase N-terminal" evidence="16">
    <location>
        <begin position="23"/>
        <end position="98"/>
    </location>
</feature>
<evidence type="ECO:0000313" key="18">
    <source>
        <dbReference type="Proteomes" id="UP000790347"/>
    </source>
</evidence>
<dbReference type="EMBL" id="ASGP02000003">
    <property type="protein sequence ID" value="KAH9517824.1"/>
    <property type="molecule type" value="Genomic_DNA"/>
</dbReference>
<dbReference type="InterPro" id="IPR023299">
    <property type="entry name" value="ATPase_P-typ_cyto_dom_N"/>
</dbReference>
<evidence type="ECO:0000256" key="13">
    <source>
        <dbReference type="RuleBase" id="RU362082"/>
    </source>
</evidence>
<comment type="caution">
    <text evidence="17">The sequence shown here is derived from an EMBL/GenBank/DDBJ whole genome shotgun (WGS) entry which is preliminary data.</text>
</comment>
<dbReference type="InterPro" id="IPR008250">
    <property type="entry name" value="ATPase_P-typ_transduc_dom_A_sf"/>
</dbReference>
<dbReference type="GO" id="GO:0019829">
    <property type="term" value="F:ATPase-coupled monoatomic cation transmembrane transporter activity"/>
    <property type="evidence" value="ECO:0007669"/>
    <property type="project" value="UniProtKB-UniRule"/>
</dbReference>
<dbReference type="Pfam" id="PF12409">
    <property type="entry name" value="P5-ATPase"/>
    <property type="match status" value="1"/>
</dbReference>
<dbReference type="GO" id="GO:0016887">
    <property type="term" value="F:ATP hydrolysis activity"/>
    <property type="evidence" value="ECO:0007669"/>
    <property type="project" value="InterPro"/>
</dbReference>
<gene>
    <name evidence="17" type="ORF">DERF_008453</name>
</gene>
<dbReference type="InterPro" id="IPR036412">
    <property type="entry name" value="HAD-like_sf"/>
</dbReference>
<keyword evidence="3" id="KW-0597">Phosphoprotein</keyword>
<dbReference type="PANTHER" id="PTHR45630">
    <property type="entry name" value="CATION-TRANSPORTING ATPASE-RELATED"/>
    <property type="match status" value="1"/>
</dbReference>
<evidence type="ECO:0000256" key="12">
    <source>
        <dbReference type="ARBA" id="ARBA00049360"/>
    </source>
</evidence>
<dbReference type="Gene3D" id="2.70.150.10">
    <property type="entry name" value="Calcium-transporting ATPase, cytoplasmic transduction domain A"/>
    <property type="match status" value="1"/>
</dbReference>
<protein>
    <recommendedName>
        <fullName evidence="13">Cation-transporting ATPase</fullName>
        <ecNumber evidence="13">7.2.2.-</ecNumber>
    </recommendedName>
</protein>
<dbReference type="NCBIfam" id="TIGR01494">
    <property type="entry name" value="ATPase_P-type"/>
    <property type="match status" value="2"/>
</dbReference>
<keyword evidence="4 13" id="KW-0812">Transmembrane</keyword>
<evidence type="ECO:0000256" key="6">
    <source>
        <dbReference type="ARBA" id="ARBA00022741"/>
    </source>
</evidence>
<dbReference type="InterPro" id="IPR018303">
    <property type="entry name" value="ATPase_P-typ_P_site"/>
</dbReference>
<evidence type="ECO:0000256" key="1">
    <source>
        <dbReference type="ARBA" id="ARBA00004141"/>
    </source>
</evidence>
<evidence type="ECO:0000256" key="9">
    <source>
        <dbReference type="ARBA" id="ARBA00022967"/>
    </source>
</evidence>
<dbReference type="GO" id="GO:0005524">
    <property type="term" value="F:ATP binding"/>
    <property type="evidence" value="ECO:0007669"/>
    <property type="project" value="UniProtKB-UniRule"/>
</dbReference>
<reference evidence="17" key="1">
    <citation type="submission" date="2013-05" db="EMBL/GenBank/DDBJ databases">
        <authorList>
            <person name="Yim A.K.Y."/>
            <person name="Chan T.F."/>
            <person name="Ji K.M."/>
            <person name="Liu X.Y."/>
            <person name="Zhou J.W."/>
            <person name="Li R.Q."/>
            <person name="Yang K.Y."/>
            <person name="Li J."/>
            <person name="Li M."/>
            <person name="Law P.T.W."/>
            <person name="Wu Y.L."/>
            <person name="Cai Z.L."/>
            <person name="Qin H."/>
            <person name="Bao Y."/>
            <person name="Leung R.K.K."/>
            <person name="Ng P.K.S."/>
            <person name="Zou J."/>
            <person name="Zhong X.J."/>
            <person name="Ran P.X."/>
            <person name="Zhong N.S."/>
            <person name="Liu Z.G."/>
            <person name="Tsui S.K.W."/>
        </authorList>
    </citation>
    <scope>NUCLEOTIDE SEQUENCE</scope>
    <source>
        <strain evidence="17">Derf</strain>
        <tissue evidence="17">Whole organism</tissue>
    </source>
</reference>
<accession>A0A922HZZ3</accession>
<keyword evidence="10 13" id="KW-1133">Transmembrane helix</keyword>
<proteinExistence type="inferred from homology"/>